<keyword evidence="1" id="KW-0614">Plasmid</keyword>
<evidence type="ECO:0000313" key="2">
    <source>
        <dbReference type="Proteomes" id="UP000239833"/>
    </source>
</evidence>
<reference evidence="2" key="1">
    <citation type="submission" date="2017-02" db="EMBL/GenBank/DDBJ databases">
        <title>Delineation of Paenibacillus larvae strains originating from foulbrood outbreaks.</title>
        <authorList>
            <person name="Beims H."/>
            <person name="Bunk B."/>
            <person name="Sproeer C."/>
            <person name="Mohr K.I."/>
            <person name="Pradella S."/>
            <person name="Guenther G."/>
            <person name="Rohde M."/>
            <person name="von der Ohe W."/>
            <person name="Steinert M."/>
        </authorList>
    </citation>
    <scope>NUCLEOTIDE SEQUENCE [LARGE SCALE GENOMIC DNA]</scope>
    <source>
        <strain evidence="2">Eric_III</strain>
        <plasmid evidence="2">Plasmid unnamed3</plasmid>
    </source>
</reference>
<accession>A0A2L1UKF6</accession>
<evidence type="ECO:0000313" key="1">
    <source>
        <dbReference type="EMBL" id="AVF29013.1"/>
    </source>
</evidence>
<sequence>MNGLSKRRRKRRMDPKAVKLFMMTKYQRAKLCGSKSDGETNKKIAKNKDDKYVDAMYYRLPGSFGTGKRR</sequence>
<proteinExistence type="predicted"/>
<gene>
    <name evidence="1" type="ORF">ERICIII_05013</name>
</gene>
<name>A0A2L1UKF6_9BACL</name>
<dbReference type="Proteomes" id="UP000239833">
    <property type="component" value="Plasmid unnamed3"/>
</dbReference>
<protein>
    <submittedName>
        <fullName evidence="1">Uncharacterized protein</fullName>
    </submittedName>
</protein>
<dbReference type="EMBL" id="CP019658">
    <property type="protein sequence ID" value="AVF29013.1"/>
    <property type="molecule type" value="Genomic_DNA"/>
</dbReference>
<dbReference type="AlphaFoldDB" id="A0A2L1UKF6"/>
<geneLocation type="plasmid" evidence="1">
    <name>unnamed3</name>
</geneLocation>
<organism evidence="1 2">
    <name type="scientific">Paenibacillus larvae subsp. larvae</name>
    <dbReference type="NCBI Taxonomy" id="147375"/>
    <lineage>
        <taxon>Bacteria</taxon>
        <taxon>Bacillati</taxon>
        <taxon>Bacillota</taxon>
        <taxon>Bacilli</taxon>
        <taxon>Bacillales</taxon>
        <taxon>Paenibacillaceae</taxon>
        <taxon>Paenibacillus</taxon>
    </lineage>
</organism>